<dbReference type="InterPro" id="IPR036779">
    <property type="entry name" value="LysM_dom_sf"/>
</dbReference>
<dbReference type="InterPro" id="IPR018392">
    <property type="entry name" value="LysM"/>
</dbReference>
<keyword evidence="4" id="KW-1185">Reference proteome</keyword>
<reference evidence="3 4" key="1">
    <citation type="journal article" date="2015" name="Genome Announc.">
        <title>Expanding the biotechnology potential of lactobacilli through comparative genomics of 213 strains and associated genera.</title>
        <authorList>
            <person name="Sun Z."/>
            <person name="Harris H.M."/>
            <person name="McCann A."/>
            <person name="Guo C."/>
            <person name="Argimon S."/>
            <person name="Zhang W."/>
            <person name="Yang X."/>
            <person name="Jeffery I.B."/>
            <person name="Cooney J.C."/>
            <person name="Kagawa T.F."/>
            <person name="Liu W."/>
            <person name="Song Y."/>
            <person name="Salvetti E."/>
            <person name="Wrobel A."/>
            <person name="Rasinkangas P."/>
            <person name="Parkhill J."/>
            <person name="Rea M.C."/>
            <person name="O'Sullivan O."/>
            <person name="Ritari J."/>
            <person name="Douillard F.P."/>
            <person name="Paul Ross R."/>
            <person name="Yang R."/>
            <person name="Briner A.E."/>
            <person name="Felis G.E."/>
            <person name="de Vos W.M."/>
            <person name="Barrangou R."/>
            <person name="Klaenhammer T.R."/>
            <person name="Caufield P.W."/>
            <person name="Cui Y."/>
            <person name="Zhang H."/>
            <person name="O'Toole P.W."/>
        </authorList>
    </citation>
    <scope>NUCLEOTIDE SEQUENCE [LARGE SCALE GENOMIC DNA]</scope>
    <source>
        <strain evidence="3 4">DSM 19972</strain>
    </source>
</reference>
<feature type="compositionally biased region" description="Low complexity" evidence="1">
    <location>
        <begin position="91"/>
        <end position="154"/>
    </location>
</feature>
<gene>
    <name evidence="3" type="ORF">FD46_GL000015</name>
</gene>
<organism evidence="3 4">
    <name type="scientific">Liquorilactobacillus oeni DSM 19972</name>
    <dbReference type="NCBI Taxonomy" id="1423777"/>
    <lineage>
        <taxon>Bacteria</taxon>
        <taxon>Bacillati</taxon>
        <taxon>Bacillota</taxon>
        <taxon>Bacilli</taxon>
        <taxon>Lactobacillales</taxon>
        <taxon>Lactobacillaceae</taxon>
        <taxon>Liquorilactobacillus</taxon>
    </lineage>
</organism>
<protein>
    <submittedName>
        <fullName evidence="3">Aggregation promoting factor</fullName>
    </submittedName>
</protein>
<dbReference type="PATRIC" id="fig|1423777.3.peg.17"/>
<evidence type="ECO:0000259" key="2">
    <source>
        <dbReference type="PROSITE" id="PS51782"/>
    </source>
</evidence>
<name>A0A0R1M7B6_9LACO</name>
<feature type="domain" description="LysM" evidence="2">
    <location>
        <begin position="38"/>
        <end position="82"/>
    </location>
</feature>
<proteinExistence type="predicted"/>
<evidence type="ECO:0000313" key="4">
    <source>
        <dbReference type="Proteomes" id="UP000051686"/>
    </source>
</evidence>
<comment type="caution">
    <text evidence="3">The sequence shown here is derived from an EMBL/GenBank/DDBJ whole genome shotgun (WGS) entry which is preliminary data.</text>
</comment>
<feature type="region of interest" description="Disordered" evidence="1">
    <location>
        <begin position="91"/>
        <end position="158"/>
    </location>
</feature>
<sequence length="228" mass="24234">MAKNHRSEEYIMYIKKILLSAATIAGVLTAGTLAANADTITVQSGQTVSEIAREHNTSVAQIKQANNLQNENLIFVGQKIEVGTATSTTTTAAPAQQAAQTTQQQAPAASTQQTTQQKAPVASTQQTTQQQAPAAQTNNNSASTQQTASVSTVSGSDQDAQSWIASKESGGSYSARNGQYVGKYQLSASYLNGDYSAANQERVAQNYVSSRYGSWSAAKQHWLSNGWY</sequence>
<dbReference type="CDD" id="cd00118">
    <property type="entry name" value="LysM"/>
    <property type="match status" value="1"/>
</dbReference>
<dbReference type="PROSITE" id="PS51782">
    <property type="entry name" value="LYSM"/>
    <property type="match status" value="1"/>
</dbReference>
<dbReference type="EMBL" id="AZEH01000041">
    <property type="protein sequence ID" value="KRL04012.1"/>
    <property type="molecule type" value="Genomic_DNA"/>
</dbReference>
<evidence type="ECO:0000313" key="3">
    <source>
        <dbReference type="EMBL" id="KRL04012.1"/>
    </source>
</evidence>
<dbReference type="SMART" id="SM00257">
    <property type="entry name" value="LysM"/>
    <property type="match status" value="1"/>
</dbReference>
<dbReference type="Gene3D" id="3.10.350.10">
    <property type="entry name" value="LysM domain"/>
    <property type="match status" value="1"/>
</dbReference>
<dbReference type="SUPFAM" id="SSF54106">
    <property type="entry name" value="LysM domain"/>
    <property type="match status" value="1"/>
</dbReference>
<dbReference type="STRING" id="1423777.FD46_GL000015"/>
<evidence type="ECO:0000256" key="1">
    <source>
        <dbReference type="SAM" id="MobiDB-lite"/>
    </source>
</evidence>
<dbReference type="AlphaFoldDB" id="A0A0R1M7B6"/>
<dbReference type="Proteomes" id="UP000051686">
    <property type="component" value="Unassembled WGS sequence"/>
</dbReference>
<accession>A0A0R1M7B6</accession>
<dbReference type="Pfam" id="PF01476">
    <property type="entry name" value="LysM"/>
    <property type="match status" value="1"/>
</dbReference>